<evidence type="ECO:0000256" key="1">
    <source>
        <dbReference type="SAM" id="Coils"/>
    </source>
</evidence>
<dbReference type="AlphaFoldDB" id="A0A1H6QL13"/>
<dbReference type="EMBL" id="FNYE01000001">
    <property type="protein sequence ID" value="SEI41644.1"/>
    <property type="molecule type" value="Genomic_DNA"/>
</dbReference>
<keyword evidence="3" id="KW-1185">Reference proteome</keyword>
<gene>
    <name evidence="2" type="ORF">SAMN05192539_1001268</name>
</gene>
<keyword evidence="1" id="KW-0175">Coiled coil</keyword>
<organism evidence="2 3">
    <name type="scientific">Paraburkholderia diazotrophica</name>
    <dbReference type="NCBI Taxonomy" id="667676"/>
    <lineage>
        <taxon>Bacteria</taxon>
        <taxon>Pseudomonadati</taxon>
        <taxon>Pseudomonadota</taxon>
        <taxon>Betaproteobacteria</taxon>
        <taxon>Burkholderiales</taxon>
        <taxon>Burkholderiaceae</taxon>
        <taxon>Paraburkholderia</taxon>
    </lineage>
</organism>
<feature type="coiled-coil region" evidence="1">
    <location>
        <begin position="66"/>
        <end position="93"/>
    </location>
</feature>
<evidence type="ECO:0000313" key="3">
    <source>
        <dbReference type="Proteomes" id="UP000198866"/>
    </source>
</evidence>
<name>A0A1H6QL13_9BURK</name>
<accession>A0A1H6QL13</accession>
<sequence>MTEDLIDLIANDGRRNAAGGIYSTRVYEFANAIEAEATTPLLARIAEFERILDGLPQDAIDGGWTARGISAYAKKLETRIAELEARIAANGAEPGTRLLVKPEEVILRVGPGLMVFGDREKVDGVAKLITDGAAPVADSAMAKDAERWRHVYSGPFVFCRVRDDGTLINLGGGYVGKYAIDAAIAASAEKGDKA</sequence>
<dbReference type="Proteomes" id="UP000198866">
    <property type="component" value="Unassembled WGS sequence"/>
</dbReference>
<reference evidence="3" key="1">
    <citation type="submission" date="2016-10" db="EMBL/GenBank/DDBJ databases">
        <authorList>
            <person name="Varghese N."/>
            <person name="Submissions S."/>
        </authorList>
    </citation>
    <scope>NUCLEOTIDE SEQUENCE [LARGE SCALE GENOMIC DNA]</scope>
    <source>
        <strain evidence="3">LMG 26031</strain>
    </source>
</reference>
<protein>
    <submittedName>
        <fullName evidence="2">Uncharacterized protein</fullName>
    </submittedName>
</protein>
<dbReference type="STRING" id="667676.SAMN05192539_1001268"/>
<evidence type="ECO:0000313" key="2">
    <source>
        <dbReference type="EMBL" id="SEI41644.1"/>
    </source>
</evidence>
<proteinExistence type="predicted"/>